<feature type="non-terminal residue" evidence="1">
    <location>
        <position position="93"/>
    </location>
</feature>
<accession>A0ABW4FZ67</accession>
<proteinExistence type="predicted"/>
<evidence type="ECO:0000313" key="2">
    <source>
        <dbReference type="Proteomes" id="UP001597145"/>
    </source>
</evidence>
<gene>
    <name evidence="1" type="ORF">ACFSCY_38785</name>
</gene>
<sequence>MRDPLKGWTRKDAALTDPFSIEQATVDRTGSGLKLRQVVQAALAAQVIRVVDHGLDPQGATVLEVLLDPGVLVEGVHGDLDTAGDELGLATSG</sequence>
<reference evidence="2" key="1">
    <citation type="journal article" date="2019" name="Int. J. Syst. Evol. Microbiol.">
        <title>The Global Catalogue of Microorganisms (GCM) 10K type strain sequencing project: providing services to taxonomists for standard genome sequencing and annotation.</title>
        <authorList>
            <consortium name="The Broad Institute Genomics Platform"/>
            <consortium name="The Broad Institute Genome Sequencing Center for Infectious Disease"/>
            <person name="Wu L."/>
            <person name="Ma J."/>
        </authorList>
    </citation>
    <scope>NUCLEOTIDE SEQUENCE [LARGE SCALE GENOMIC DNA]</scope>
    <source>
        <strain evidence="2">JCM 12165</strain>
    </source>
</reference>
<dbReference type="RefSeq" id="WP_379660153.1">
    <property type="nucleotide sequence ID" value="NZ_JBHUCP010000059.1"/>
</dbReference>
<comment type="caution">
    <text evidence="1">The sequence shown here is derived from an EMBL/GenBank/DDBJ whole genome shotgun (WGS) entry which is preliminary data.</text>
</comment>
<organism evidence="1 2">
    <name type="scientific">Pseudonocardia aurantiaca</name>
    <dbReference type="NCBI Taxonomy" id="75290"/>
    <lineage>
        <taxon>Bacteria</taxon>
        <taxon>Bacillati</taxon>
        <taxon>Actinomycetota</taxon>
        <taxon>Actinomycetes</taxon>
        <taxon>Pseudonocardiales</taxon>
        <taxon>Pseudonocardiaceae</taxon>
        <taxon>Pseudonocardia</taxon>
    </lineage>
</organism>
<protein>
    <submittedName>
        <fullName evidence="1">Uncharacterized protein</fullName>
    </submittedName>
</protein>
<dbReference type="EMBL" id="JBHUCP010000059">
    <property type="protein sequence ID" value="MFD1535365.1"/>
    <property type="molecule type" value="Genomic_DNA"/>
</dbReference>
<name>A0ABW4FZ67_9PSEU</name>
<evidence type="ECO:0000313" key="1">
    <source>
        <dbReference type="EMBL" id="MFD1535365.1"/>
    </source>
</evidence>
<keyword evidence="2" id="KW-1185">Reference proteome</keyword>
<dbReference type="Proteomes" id="UP001597145">
    <property type="component" value="Unassembled WGS sequence"/>
</dbReference>